<protein>
    <submittedName>
        <fullName evidence="2">Uncharacterized protein</fullName>
    </submittedName>
</protein>
<keyword evidence="3" id="KW-1185">Reference proteome</keyword>
<evidence type="ECO:0000313" key="3">
    <source>
        <dbReference type="Proteomes" id="UP001303532"/>
    </source>
</evidence>
<proteinExistence type="predicted"/>
<feature type="region of interest" description="Disordered" evidence="1">
    <location>
        <begin position="137"/>
        <end position="167"/>
    </location>
</feature>
<gene>
    <name evidence="2" type="ORF">PGH26_08365</name>
</gene>
<evidence type="ECO:0000256" key="1">
    <source>
        <dbReference type="SAM" id="MobiDB-lite"/>
    </source>
</evidence>
<name>A0ABZ0KRY2_9BACL</name>
<accession>A0ABZ0KRY2</accession>
<organism evidence="2 3">
    <name type="scientific">Sporosarcina jeotgali</name>
    <dbReference type="NCBI Taxonomy" id="3020056"/>
    <lineage>
        <taxon>Bacteria</taxon>
        <taxon>Bacillati</taxon>
        <taxon>Bacillota</taxon>
        <taxon>Bacilli</taxon>
        <taxon>Bacillales</taxon>
        <taxon>Caryophanaceae</taxon>
        <taxon>Sporosarcina</taxon>
    </lineage>
</organism>
<sequence>MEPTQWTLTETFQFPAEYGKAVSAQEVKVTAGYTEHQTEDAVRLSGIYHVAANVGFDGESQEIALDSDAILIDDVDVQEKSGYFEYAVPLLVDLPTSADGQLKATVTDATASATDDGALTVMWTVEAKLTETEAKPETAAISAAETEVTSDPVQGSAAVNPESNEHQEVKTAAATADLDSSSVNQVETAIGYSEDHEMLAFISDLEDDVTVTSFRLNDVFVE</sequence>
<dbReference type="Proteomes" id="UP001303532">
    <property type="component" value="Chromosome"/>
</dbReference>
<evidence type="ECO:0000313" key="2">
    <source>
        <dbReference type="EMBL" id="WOV82956.1"/>
    </source>
</evidence>
<dbReference type="EMBL" id="CP116341">
    <property type="protein sequence ID" value="WOV82956.1"/>
    <property type="molecule type" value="Genomic_DNA"/>
</dbReference>
<reference evidence="2 3" key="1">
    <citation type="submission" date="2023-01" db="EMBL/GenBank/DDBJ databases">
        <title>Sporosarcina sp. nov., isolated from Korean tranditional fermented seafood 'Jeotgal'.</title>
        <authorList>
            <person name="Yang A.-I."/>
        </authorList>
    </citation>
    <scope>NUCLEOTIDE SEQUENCE [LARGE SCALE GENOMIC DNA]</scope>
    <source>
        <strain evidence="2 3">B2O-1</strain>
    </source>
</reference>
<dbReference type="RefSeq" id="WP_323690627.1">
    <property type="nucleotide sequence ID" value="NZ_CP116341.1"/>
</dbReference>